<dbReference type="EMBL" id="GDKF01003845">
    <property type="protein sequence ID" value="JAT74777.1"/>
    <property type="molecule type" value="Transcribed_RNA"/>
</dbReference>
<dbReference type="Gene3D" id="3.40.50.2000">
    <property type="entry name" value="Glycogen Phosphorylase B"/>
    <property type="match status" value="4"/>
</dbReference>
<dbReference type="UniPathway" id="UPA00152"/>
<feature type="region of interest" description="Disordered" evidence="5">
    <location>
        <begin position="310"/>
        <end position="365"/>
    </location>
</feature>
<dbReference type="InterPro" id="IPR013534">
    <property type="entry name" value="Starch_synth_cat_dom"/>
</dbReference>
<feature type="compositionally biased region" description="Gly residues" evidence="5">
    <location>
        <begin position="315"/>
        <end position="329"/>
    </location>
</feature>
<name>A0A1D2A6G2_AUXPR</name>
<feature type="domain" description="Starch synthase catalytic" evidence="6">
    <location>
        <begin position="35"/>
        <end position="146"/>
    </location>
</feature>
<feature type="domain" description="Starch synthase catalytic" evidence="6">
    <location>
        <begin position="409"/>
        <end position="449"/>
    </location>
</feature>
<dbReference type="PANTHER" id="PTHR45825:SF2">
    <property type="entry name" value="STARCH SYNTHASE 2, CHLOROPLASTIC_AMYLOPLASTIC"/>
    <property type="match status" value="1"/>
</dbReference>
<evidence type="ECO:0000259" key="6">
    <source>
        <dbReference type="Pfam" id="PF08323"/>
    </source>
</evidence>
<protein>
    <recommendedName>
        <fullName evidence="6">Starch synthase catalytic domain-containing protein</fullName>
    </recommendedName>
</protein>
<evidence type="ECO:0000256" key="1">
    <source>
        <dbReference type="ARBA" id="ARBA00004727"/>
    </source>
</evidence>
<feature type="region of interest" description="Disordered" evidence="5">
    <location>
        <begin position="540"/>
        <end position="563"/>
    </location>
</feature>
<evidence type="ECO:0000256" key="4">
    <source>
        <dbReference type="ARBA" id="ARBA00022922"/>
    </source>
</evidence>
<feature type="compositionally biased region" description="Low complexity" evidence="5">
    <location>
        <begin position="551"/>
        <end position="563"/>
    </location>
</feature>
<keyword evidence="3" id="KW-0808">Transferase</keyword>
<keyword evidence="2" id="KW-0328">Glycosyltransferase</keyword>
<evidence type="ECO:0000256" key="2">
    <source>
        <dbReference type="ARBA" id="ARBA00022676"/>
    </source>
</evidence>
<feature type="region of interest" description="Disordered" evidence="5">
    <location>
        <begin position="88"/>
        <end position="109"/>
    </location>
</feature>
<evidence type="ECO:0000313" key="7">
    <source>
        <dbReference type="EMBL" id="JAT74777.1"/>
    </source>
</evidence>
<dbReference type="GO" id="GO:0019252">
    <property type="term" value="P:starch biosynthetic process"/>
    <property type="evidence" value="ECO:0007669"/>
    <property type="project" value="UniProtKB-UniPathway"/>
</dbReference>
<dbReference type="Pfam" id="PF08323">
    <property type="entry name" value="Glyco_transf_5"/>
    <property type="match status" value="2"/>
</dbReference>
<gene>
    <name evidence="7" type="ORF">g.92193</name>
</gene>
<dbReference type="AlphaFoldDB" id="A0A1D2A6G2"/>
<feature type="region of interest" description="Disordered" evidence="5">
    <location>
        <begin position="379"/>
        <end position="407"/>
    </location>
</feature>
<comment type="pathway">
    <text evidence="1">Glycan biosynthesis; starch biosynthesis.</text>
</comment>
<keyword evidence="4" id="KW-0750">Starch biosynthesis</keyword>
<dbReference type="PANTHER" id="PTHR45825">
    <property type="entry name" value="GRANULE-BOUND STARCH SYNTHASE 1, CHLOROPLASTIC/AMYLOPLASTIC"/>
    <property type="match status" value="1"/>
</dbReference>
<evidence type="ECO:0000256" key="5">
    <source>
        <dbReference type="SAM" id="MobiDB-lite"/>
    </source>
</evidence>
<evidence type="ECO:0000256" key="3">
    <source>
        <dbReference type="ARBA" id="ARBA00022679"/>
    </source>
</evidence>
<sequence>MSPCLSAARLPSLRPLPACTRAGPGALPSPVPSMRVIFVTTEVAPWSKVGGLADVMGALPPALAARGHQVMTVSPRYQAAEDVLPTDLSVPLDLPAPEERGPDEGDEEADEALDTTARLFLARQDGVDHVFVDHPLFLAGGDIYSCGPSLGVTTYMEAGQGAAAASLDLRYSVLCQAALAAPLLLWAAGVREAAAAAAVGAAMGAALDAAAAAAPAFAAGPRTVFVANDWPATLCLLRLRHVVHGGATDGPGGGTADAPAEALAAALRAALPAALGALCIHNLAYQGLLPGSAFDRLRLPQLARASLEAREERGWGAGGAAPDGDGASGEGAAPSPEVPRRGPDPGGHGQAPASRGEGPQGDAEVTAAADRVVALAARPPAASGAPGPGQGRDEAPCGAGAGPEPRGPHLNLMRGGLLAADALLTVSPGYAREVALNAHWGCGLHDILAARGVAGILNGLDTRVWDPARDALLPPGCRYAAAGVRAGKAAAKAALQARLGLRADPRAPLFCFVGRLTQQKGVDVLLAALPAVMAAAPPPRPRDAAGGAGVAPGEAGATPGAGAAASPGIQVVVLGSGEAWMEAALEGLELSFPGQAAGLPLFSEELAHWLMAGSDFVLIPSRFEPCGLVAPCAMRYGTVPLVAATGGLQDMVDAKVGYTVPRLGSETSAVDVRQDVLHLIQAMRRAAATCGTPAHEALQAEGMARDVSWAVPAAEWEAWLASL</sequence>
<proteinExistence type="predicted"/>
<reference evidence="7" key="1">
    <citation type="submission" date="2015-08" db="EMBL/GenBank/DDBJ databases">
        <authorList>
            <person name="Babu N.S."/>
            <person name="Beckwith C.J."/>
            <person name="Beseler K.G."/>
            <person name="Brison A."/>
            <person name="Carone J.V."/>
            <person name="Caskin T.P."/>
            <person name="Diamond M."/>
            <person name="Durham M.E."/>
            <person name="Foxe J.M."/>
            <person name="Go M."/>
            <person name="Henderson B.A."/>
            <person name="Jones I.B."/>
            <person name="McGettigan J.A."/>
            <person name="Micheletti S.J."/>
            <person name="Nasrallah M.E."/>
            <person name="Ortiz D."/>
            <person name="Piller C.R."/>
            <person name="Privatt S.R."/>
            <person name="Schneider S.L."/>
            <person name="Sharp S."/>
            <person name="Smith T.C."/>
            <person name="Stanton J.D."/>
            <person name="Ullery H.E."/>
            <person name="Wilson R.J."/>
            <person name="Serrano M.G."/>
            <person name="Buck G."/>
            <person name="Lee V."/>
            <person name="Wang Y."/>
            <person name="Carvalho R."/>
            <person name="Voegtly L."/>
            <person name="Shi R."/>
            <person name="Duckworth R."/>
            <person name="Johnson A."/>
            <person name="Loviza R."/>
            <person name="Walstead R."/>
            <person name="Shah Z."/>
            <person name="Kiflezghi M."/>
            <person name="Wade K."/>
            <person name="Ball S.L."/>
            <person name="Bradley K.W."/>
            <person name="Asai D.J."/>
            <person name="Bowman C.A."/>
            <person name="Russell D.A."/>
            <person name="Pope W.H."/>
            <person name="Jacobs-Sera D."/>
            <person name="Hendrix R.W."/>
            <person name="Hatfull G.F."/>
        </authorList>
    </citation>
    <scope>NUCLEOTIDE SEQUENCE</scope>
</reference>
<dbReference type="GO" id="GO:0016757">
    <property type="term" value="F:glycosyltransferase activity"/>
    <property type="evidence" value="ECO:0007669"/>
    <property type="project" value="UniProtKB-KW"/>
</dbReference>
<organism evidence="7">
    <name type="scientific">Auxenochlorella protothecoides</name>
    <name type="common">Green microalga</name>
    <name type="synonym">Chlorella protothecoides</name>
    <dbReference type="NCBI Taxonomy" id="3075"/>
    <lineage>
        <taxon>Eukaryota</taxon>
        <taxon>Viridiplantae</taxon>
        <taxon>Chlorophyta</taxon>
        <taxon>core chlorophytes</taxon>
        <taxon>Trebouxiophyceae</taxon>
        <taxon>Chlorellales</taxon>
        <taxon>Chlorellaceae</taxon>
        <taxon>Auxenochlorella</taxon>
    </lineage>
</organism>
<dbReference type="SUPFAM" id="SSF53756">
    <property type="entry name" value="UDP-Glycosyltransferase/glycogen phosphorylase"/>
    <property type="match status" value="2"/>
</dbReference>
<accession>A0A1D2A6G2</accession>